<dbReference type="SUPFAM" id="SSF51316">
    <property type="entry name" value="Mss4-like"/>
    <property type="match status" value="1"/>
</dbReference>
<dbReference type="InterPro" id="IPR006913">
    <property type="entry name" value="CENP-V/GFA"/>
</dbReference>
<organism evidence="7 8">
    <name type="scientific">Ascodesmis nigricans</name>
    <dbReference type="NCBI Taxonomy" id="341454"/>
    <lineage>
        <taxon>Eukaryota</taxon>
        <taxon>Fungi</taxon>
        <taxon>Dikarya</taxon>
        <taxon>Ascomycota</taxon>
        <taxon>Pezizomycotina</taxon>
        <taxon>Pezizomycetes</taxon>
        <taxon>Pezizales</taxon>
        <taxon>Ascodesmidaceae</taxon>
        <taxon>Ascodesmis</taxon>
    </lineage>
</organism>
<keyword evidence="3" id="KW-0862">Zinc</keyword>
<dbReference type="InterPro" id="IPR011057">
    <property type="entry name" value="Mss4-like_sf"/>
</dbReference>
<dbReference type="OrthoDB" id="9970124at2759"/>
<evidence type="ECO:0000256" key="3">
    <source>
        <dbReference type="ARBA" id="ARBA00022833"/>
    </source>
</evidence>
<comment type="similarity">
    <text evidence="1">Belongs to the Gfa family.</text>
</comment>
<gene>
    <name evidence="7" type="ORF">EX30DRAFT_312486</name>
</gene>
<keyword evidence="4" id="KW-0456">Lyase</keyword>
<dbReference type="AlphaFoldDB" id="A0A4S2MPG4"/>
<accession>A0A4S2MPG4</accession>
<evidence type="ECO:0000256" key="2">
    <source>
        <dbReference type="ARBA" id="ARBA00022723"/>
    </source>
</evidence>
<reference evidence="7 8" key="1">
    <citation type="submission" date="2019-04" db="EMBL/GenBank/DDBJ databases">
        <title>Comparative genomics and transcriptomics to analyze fruiting body development in filamentous ascomycetes.</title>
        <authorList>
            <consortium name="DOE Joint Genome Institute"/>
            <person name="Lutkenhaus R."/>
            <person name="Traeger S."/>
            <person name="Breuer J."/>
            <person name="Kuo A."/>
            <person name="Lipzen A."/>
            <person name="Pangilinan J."/>
            <person name="Dilworth D."/>
            <person name="Sandor L."/>
            <person name="Poggeler S."/>
            <person name="Barry K."/>
            <person name="Grigoriev I.V."/>
            <person name="Nowrousian M."/>
        </authorList>
    </citation>
    <scope>NUCLEOTIDE SEQUENCE [LARGE SCALE GENOMIC DNA]</scope>
    <source>
        <strain evidence="7 8">CBS 389.68</strain>
    </source>
</reference>
<dbReference type="Gene3D" id="3.90.1590.10">
    <property type="entry name" value="glutathione-dependent formaldehyde- activating enzyme (gfa)"/>
    <property type="match status" value="1"/>
</dbReference>
<evidence type="ECO:0000259" key="6">
    <source>
        <dbReference type="PROSITE" id="PS51891"/>
    </source>
</evidence>
<dbReference type="PANTHER" id="PTHR33337:SF40">
    <property type="entry name" value="CENP-V_GFA DOMAIN-CONTAINING PROTEIN-RELATED"/>
    <property type="match status" value="1"/>
</dbReference>
<feature type="region of interest" description="Disordered" evidence="5">
    <location>
        <begin position="154"/>
        <end position="175"/>
    </location>
</feature>
<feature type="compositionally biased region" description="Gly residues" evidence="5">
    <location>
        <begin position="162"/>
        <end position="175"/>
    </location>
</feature>
<dbReference type="STRING" id="341454.A0A4S2MPG4"/>
<dbReference type="GO" id="GO:0016846">
    <property type="term" value="F:carbon-sulfur lyase activity"/>
    <property type="evidence" value="ECO:0007669"/>
    <property type="project" value="InterPro"/>
</dbReference>
<evidence type="ECO:0000313" key="8">
    <source>
        <dbReference type="Proteomes" id="UP000298138"/>
    </source>
</evidence>
<dbReference type="Pfam" id="PF04828">
    <property type="entry name" value="GFA"/>
    <property type="match status" value="1"/>
</dbReference>
<evidence type="ECO:0000256" key="4">
    <source>
        <dbReference type="ARBA" id="ARBA00023239"/>
    </source>
</evidence>
<dbReference type="PANTHER" id="PTHR33337">
    <property type="entry name" value="GFA DOMAIN-CONTAINING PROTEIN"/>
    <property type="match status" value="1"/>
</dbReference>
<keyword evidence="8" id="KW-1185">Reference proteome</keyword>
<sequence>MTRPPYLSDIPGFRKVYDASCFCGSVQYEIGAERPLDAKFCHCVTCQKLHGAPFQWSAIFAKPSIRFTSGAANLTYWTPHLRTQEYDLPCKVSCATCRAPLMDEGRNMVLVFPTLVRFGGEEERRRFYPSCHIFYERRCMDVPDGLPKYAGHKAESELVPERGGGGGGEGGEGGA</sequence>
<dbReference type="Proteomes" id="UP000298138">
    <property type="component" value="Unassembled WGS sequence"/>
</dbReference>
<evidence type="ECO:0000256" key="5">
    <source>
        <dbReference type="SAM" id="MobiDB-lite"/>
    </source>
</evidence>
<keyword evidence="2" id="KW-0479">Metal-binding</keyword>
<feature type="domain" description="CENP-V/GFA" evidence="6">
    <location>
        <begin position="17"/>
        <end position="136"/>
    </location>
</feature>
<dbReference type="GO" id="GO:0046872">
    <property type="term" value="F:metal ion binding"/>
    <property type="evidence" value="ECO:0007669"/>
    <property type="project" value="UniProtKB-KW"/>
</dbReference>
<proteinExistence type="inferred from homology"/>
<evidence type="ECO:0000256" key="1">
    <source>
        <dbReference type="ARBA" id="ARBA00005495"/>
    </source>
</evidence>
<dbReference type="EMBL" id="ML220180">
    <property type="protein sequence ID" value="TGZ76398.1"/>
    <property type="molecule type" value="Genomic_DNA"/>
</dbReference>
<evidence type="ECO:0000313" key="7">
    <source>
        <dbReference type="EMBL" id="TGZ76398.1"/>
    </source>
</evidence>
<protein>
    <recommendedName>
        <fullName evidence="6">CENP-V/GFA domain-containing protein</fullName>
    </recommendedName>
</protein>
<name>A0A4S2MPG4_9PEZI</name>
<dbReference type="PROSITE" id="PS51891">
    <property type="entry name" value="CENP_V_GFA"/>
    <property type="match status" value="1"/>
</dbReference>
<dbReference type="InParanoid" id="A0A4S2MPG4"/>